<evidence type="ECO:0000313" key="2">
    <source>
        <dbReference type="Proteomes" id="UP001046870"/>
    </source>
</evidence>
<comment type="caution">
    <text evidence="1">The sequence shown here is derived from an EMBL/GenBank/DDBJ whole genome shotgun (WGS) entry which is preliminary data.</text>
</comment>
<dbReference type="AlphaFoldDB" id="A0A9D3T8C0"/>
<organism evidence="1 2">
    <name type="scientific">Megalops atlanticus</name>
    <name type="common">Tarpon</name>
    <name type="synonym">Clupea gigantea</name>
    <dbReference type="NCBI Taxonomy" id="7932"/>
    <lineage>
        <taxon>Eukaryota</taxon>
        <taxon>Metazoa</taxon>
        <taxon>Chordata</taxon>
        <taxon>Craniata</taxon>
        <taxon>Vertebrata</taxon>
        <taxon>Euteleostomi</taxon>
        <taxon>Actinopterygii</taxon>
        <taxon>Neopterygii</taxon>
        <taxon>Teleostei</taxon>
        <taxon>Elopiformes</taxon>
        <taxon>Megalopidae</taxon>
        <taxon>Megalops</taxon>
    </lineage>
</organism>
<evidence type="ECO:0000313" key="1">
    <source>
        <dbReference type="EMBL" id="KAG7477833.1"/>
    </source>
</evidence>
<reference evidence="1" key="1">
    <citation type="submission" date="2021-01" db="EMBL/GenBank/DDBJ databases">
        <authorList>
            <person name="Zahm M."/>
            <person name="Roques C."/>
            <person name="Cabau C."/>
            <person name="Klopp C."/>
            <person name="Donnadieu C."/>
            <person name="Jouanno E."/>
            <person name="Lampietro C."/>
            <person name="Louis A."/>
            <person name="Herpin A."/>
            <person name="Echchiki A."/>
            <person name="Berthelot C."/>
            <person name="Parey E."/>
            <person name="Roest-Crollius H."/>
            <person name="Braasch I."/>
            <person name="Postlethwait J."/>
            <person name="Bobe J."/>
            <person name="Montfort J."/>
            <person name="Bouchez O."/>
            <person name="Begum T."/>
            <person name="Mejri S."/>
            <person name="Adams A."/>
            <person name="Chen W.-J."/>
            <person name="Guiguen Y."/>
        </authorList>
    </citation>
    <scope>NUCLEOTIDE SEQUENCE</scope>
    <source>
        <strain evidence="1">YG-15Mar2019-1</strain>
        <tissue evidence="1">Brain</tissue>
    </source>
</reference>
<sequence length="77" mass="8639">METDVRLRTGETYEPPPRLPLCFISERERRERKTERGGVRTAVPQIIQEGACACAVTLPVCPCWNTDPRPSLAPTQS</sequence>
<protein>
    <submittedName>
        <fullName evidence="1">Uncharacterized protein</fullName>
    </submittedName>
</protein>
<dbReference type="Proteomes" id="UP001046870">
    <property type="component" value="Chromosome 5"/>
</dbReference>
<keyword evidence="2" id="KW-1185">Reference proteome</keyword>
<name>A0A9D3T8C0_MEGAT</name>
<dbReference type="EMBL" id="JAFDVH010000005">
    <property type="protein sequence ID" value="KAG7477833.1"/>
    <property type="molecule type" value="Genomic_DNA"/>
</dbReference>
<accession>A0A9D3T8C0</accession>
<proteinExistence type="predicted"/>
<gene>
    <name evidence="1" type="ORF">MATL_G00073920</name>
</gene>